<dbReference type="Proteomes" id="UP000694918">
    <property type="component" value="Unplaced"/>
</dbReference>
<organism evidence="2 3">
    <name type="scientific">Populus euphratica</name>
    <name type="common">Euphrates poplar</name>
    <dbReference type="NCBI Taxonomy" id="75702"/>
    <lineage>
        <taxon>Eukaryota</taxon>
        <taxon>Viridiplantae</taxon>
        <taxon>Streptophyta</taxon>
        <taxon>Embryophyta</taxon>
        <taxon>Tracheophyta</taxon>
        <taxon>Spermatophyta</taxon>
        <taxon>Magnoliopsida</taxon>
        <taxon>eudicotyledons</taxon>
        <taxon>Gunneridae</taxon>
        <taxon>Pentapetalae</taxon>
        <taxon>rosids</taxon>
        <taxon>fabids</taxon>
        <taxon>Malpighiales</taxon>
        <taxon>Salicaceae</taxon>
        <taxon>Saliceae</taxon>
        <taxon>Populus</taxon>
    </lineage>
</organism>
<dbReference type="SUPFAM" id="SSF56672">
    <property type="entry name" value="DNA/RNA polymerases"/>
    <property type="match status" value="1"/>
</dbReference>
<evidence type="ECO:0000313" key="2">
    <source>
        <dbReference type="Proteomes" id="UP000694918"/>
    </source>
</evidence>
<proteinExistence type="predicted"/>
<name>A0AAJ6TSA7_POPEU</name>
<feature type="non-terminal residue" evidence="3">
    <location>
        <position position="437"/>
    </location>
</feature>
<gene>
    <name evidence="3" type="primary">LOC105120189</name>
</gene>
<dbReference type="RefSeq" id="XP_011016682.1">
    <property type="nucleotide sequence ID" value="XM_011018380.1"/>
</dbReference>
<dbReference type="SUPFAM" id="SSF56219">
    <property type="entry name" value="DNase I-like"/>
    <property type="match status" value="1"/>
</dbReference>
<dbReference type="Gene3D" id="3.60.10.10">
    <property type="entry name" value="Endonuclease/exonuclease/phosphatase"/>
    <property type="match status" value="1"/>
</dbReference>
<dbReference type="InterPro" id="IPR000477">
    <property type="entry name" value="RT_dom"/>
</dbReference>
<protein>
    <submittedName>
        <fullName evidence="3">Uncharacterized protein LOC105120189</fullName>
    </submittedName>
</protein>
<dbReference type="GeneID" id="105120189"/>
<dbReference type="InterPro" id="IPR036691">
    <property type="entry name" value="Endo/exonu/phosph_ase_sf"/>
</dbReference>
<dbReference type="PANTHER" id="PTHR33116:SF66">
    <property type="entry name" value="REVERSE TRANSCRIPTASE ZINC-BINDING DOMAIN-CONTAINING PROTEIN"/>
    <property type="match status" value="1"/>
</dbReference>
<accession>A0AAJ6TSA7</accession>
<reference evidence="3" key="1">
    <citation type="submission" date="2025-08" db="UniProtKB">
        <authorList>
            <consortium name="RefSeq"/>
        </authorList>
    </citation>
    <scope>IDENTIFICATION</scope>
</reference>
<sequence>LSELNFTGCKFTWTNGKIWSKINRVLVNPYWLGLQRSVHVHFSTPGAFSDHSPITVRIGPLHQRNRASFKFFNMWIEHQDYKSLLLQKWHATAVHDSPMYVLCRRLKLLKAPLKQLNKLHFSHISERVRRAEVDLEQHQALLHNDKDNEHLLAQDKKLRLDLLLGFSRDTLPLDETVVCCGPRLDATSQASLLADVSNDDIKKALFSIGDHKSPGPNGKAFDSVQWAFLRHLLLLLGFPDRFVHLVMTCVETASYLVAVNGELFGFFPGKCGVRQGDPLSPYLFITCMEYFSRMLSLVSQNPSFHFHPKCKSLGISHLSFADDVMLLCRGDRCSVQILFQQLMLFGQTSGLDINSSKSSIYFGGVAASLKQAILLDTGFSEGCFPFRYLGVPLSPHRLLASQFSLLLHKLEAAIQGWLSDKLLVSVETFCGQEIYTE</sequence>
<dbReference type="InterPro" id="IPR043502">
    <property type="entry name" value="DNA/RNA_pol_sf"/>
</dbReference>
<dbReference type="KEGG" id="peu:105120189"/>
<dbReference type="Pfam" id="PF00078">
    <property type="entry name" value="RVT_1"/>
    <property type="match status" value="1"/>
</dbReference>
<dbReference type="PANTHER" id="PTHR33116">
    <property type="entry name" value="REVERSE TRANSCRIPTASE ZINC-BINDING DOMAIN-CONTAINING PROTEIN-RELATED-RELATED"/>
    <property type="match status" value="1"/>
</dbReference>
<evidence type="ECO:0000313" key="3">
    <source>
        <dbReference type="RefSeq" id="XP_011016682.1"/>
    </source>
</evidence>
<feature type="domain" description="Reverse transcriptase" evidence="1">
    <location>
        <begin position="219"/>
        <end position="392"/>
    </location>
</feature>
<feature type="non-terminal residue" evidence="3">
    <location>
        <position position="1"/>
    </location>
</feature>
<dbReference type="AlphaFoldDB" id="A0AAJ6TSA7"/>
<keyword evidence="2" id="KW-1185">Reference proteome</keyword>
<evidence type="ECO:0000259" key="1">
    <source>
        <dbReference type="Pfam" id="PF00078"/>
    </source>
</evidence>